<reference evidence="2" key="2">
    <citation type="submission" date="2025-09" db="UniProtKB">
        <authorList>
            <consortium name="Ensembl"/>
        </authorList>
    </citation>
    <scope>IDENTIFICATION</scope>
</reference>
<feature type="compositionally biased region" description="Low complexity" evidence="1">
    <location>
        <begin position="40"/>
        <end position="54"/>
    </location>
</feature>
<dbReference type="AlphaFoldDB" id="A0A8B9F8P1"/>
<proteinExistence type="predicted"/>
<keyword evidence="3" id="KW-1185">Reference proteome</keyword>
<name>A0A8B9F8P1_9PSIT</name>
<reference evidence="2" key="1">
    <citation type="submission" date="2025-08" db="UniProtKB">
        <authorList>
            <consortium name="Ensembl"/>
        </authorList>
    </citation>
    <scope>IDENTIFICATION</scope>
</reference>
<organism evidence="2 3">
    <name type="scientific">Amazona collaria</name>
    <name type="common">yellow-billed parrot</name>
    <dbReference type="NCBI Taxonomy" id="241587"/>
    <lineage>
        <taxon>Eukaryota</taxon>
        <taxon>Metazoa</taxon>
        <taxon>Chordata</taxon>
        <taxon>Craniata</taxon>
        <taxon>Vertebrata</taxon>
        <taxon>Euteleostomi</taxon>
        <taxon>Archelosauria</taxon>
        <taxon>Archosauria</taxon>
        <taxon>Dinosauria</taxon>
        <taxon>Saurischia</taxon>
        <taxon>Theropoda</taxon>
        <taxon>Coelurosauria</taxon>
        <taxon>Aves</taxon>
        <taxon>Neognathae</taxon>
        <taxon>Neoaves</taxon>
        <taxon>Telluraves</taxon>
        <taxon>Australaves</taxon>
        <taxon>Psittaciformes</taxon>
        <taxon>Psittacidae</taxon>
        <taxon>Amazona</taxon>
    </lineage>
</organism>
<feature type="region of interest" description="Disordered" evidence="1">
    <location>
        <begin position="40"/>
        <end position="70"/>
    </location>
</feature>
<dbReference type="Proteomes" id="UP000694522">
    <property type="component" value="Unplaced"/>
</dbReference>
<sequence>MRTAGSARWHLTAAAPNARHPWTSAHWCGGSARTASTCTASSSGLTSSRSTSTAPCAARSGNSMSDSHAGTLRGALPLFRKGRPGRWGRGSCYLC</sequence>
<evidence type="ECO:0000313" key="2">
    <source>
        <dbReference type="Ensembl" id="ENSACOP00000003394.1"/>
    </source>
</evidence>
<evidence type="ECO:0000256" key="1">
    <source>
        <dbReference type="SAM" id="MobiDB-lite"/>
    </source>
</evidence>
<dbReference type="Ensembl" id="ENSACOT00000003514.1">
    <property type="protein sequence ID" value="ENSACOP00000003394.1"/>
    <property type="gene ID" value="ENSACOG00000002380.1"/>
</dbReference>
<evidence type="ECO:0000313" key="3">
    <source>
        <dbReference type="Proteomes" id="UP000694522"/>
    </source>
</evidence>
<protein>
    <submittedName>
        <fullName evidence="2">Uncharacterized protein</fullName>
    </submittedName>
</protein>
<accession>A0A8B9F8P1</accession>